<dbReference type="Proteomes" id="UP000176603">
    <property type="component" value="Unassembled WGS sequence"/>
</dbReference>
<feature type="transmembrane region" description="Helical" evidence="1">
    <location>
        <begin position="540"/>
        <end position="556"/>
    </location>
</feature>
<feature type="transmembrane region" description="Helical" evidence="1">
    <location>
        <begin position="504"/>
        <end position="528"/>
    </location>
</feature>
<reference evidence="2 3" key="1">
    <citation type="journal article" date="2016" name="Nat. Commun.">
        <title>Thousands of microbial genomes shed light on interconnected biogeochemical processes in an aquifer system.</title>
        <authorList>
            <person name="Anantharaman K."/>
            <person name="Brown C.T."/>
            <person name="Hug L.A."/>
            <person name="Sharon I."/>
            <person name="Castelle C.J."/>
            <person name="Probst A.J."/>
            <person name="Thomas B.C."/>
            <person name="Singh A."/>
            <person name="Wilkins M.J."/>
            <person name="Karaoz U."/>
            <person name="Brodie E.L."/>
            <person name="Williams K.H."/>
            <person name="Hubbard S.S."/>
            <person name="Banfield J.F."/>
        </authorList>
    </citation>
    <scope>NUCLEOTIDE SEQUENCE [LARGE SCALE GENOMIC DNA]</scope>
</reference>
<feature type="transmembrane region" description="Helical" evidence="1">
    <location>
        <begin position="99"/>
        <end position="115"/>
    </location>
</feature>
<name>A0A1F7UKD0_9BACT</name>
<protein>
    <recommendedName>
        <fullName evidence="4">Glycosyltransferase RgtA/B/C/D-like domain-containing protein</fullName>
    </recommendedName>
</protein>
<keyword evidence="1" id="KW-1133">Transmembrane helix</keyword>
<feature type="transmembrane region" description="Helical" evidence="1">
    <location>
        <begin position="67"/>
        <end position="87"/>
    </location>
</feature>
<feature type="transmembrane region" description="Helical" evidence="1">
    <location>
        <begin position="466"/>
        <end position="483"/>
    </location>
</feature>
<evidence type="ECO:0008006" key="4">
    <source>
        <dbReference type="Google" id="ProtNLM"/>
    </source>
</evidence>
<dbReference type="STRING" id="1802399.A3E39_01090"/>
<feature type="transmembrane region" description="Helical" evidence="1">
    <location>
        <begin position="309"/>
        <end position="341"/>
    </location>
</feature>
<feature type="transmembrane region" description="Helical" evidence="1">
    <location>
        <begin position="361"/>
        <end position="387"/>
    </location>
</feature>
<feature type="transmembrane region" description="Helical" evidence="1">
    <location>
        <begin position="207"/>
        <end position="228"/>
    </location>
</feature>
<feature type="transmembrane region" description="Helical" evidence="1">
    <location>
        <begin position="283"/>
        <end position="302"/>
    </location>
</feature>
<feature type="transmembrane region" description="Helical" evidence="1">
    <location>
        <begin position="399"/>
        <end position="419"/>
    </location>
</feature>
<dbReference type="AlphaFoldDB" id="A0A1F7UKD0"/>
<keyword evidence="1" id="KW-0812">Transmembrane</keyword>
<comment type="caution">
    <text evidence="2">The sequence shown here is derived from an EMBL/GenBank/DDBJ whole genome shotgun (WGS) entry which is preliminary data.</text>
</comment>
<sequence>MNTRIAETLNLLPLALALVLAKYVNAPATVIVFLSLFAVLAQGYLIGHRWVADPFGSAQGRLRPQTAFLWGSLGSLALLMLIRGAWFYTGLKLDSWGDAWTTAIMLGLGCLWILLDPREISPLKSTDHPSTSLGAGSPRTIRDRIFILTSLALSLTGLLLIALVALNHGTTASIRTPWPLMPGWTLPLVGLLWILALATAWRVKSTLLATVQTACAIGGTLVIAPMLYRIGYGFDGFLHIAGEKVLLATGTLVPTPPYYMGQYVFVTWLARLMDLDVALIDRWLVPVLAAVLIPAALALVAGRTRATTLIALIIMPLGAFVATTPHGFATVLAITAILLTIGTTGRRDDGTTGSDPVRPVVLSVLFASWSALTHPLVGLPVLFATLMAITYSRARPISWIFGVLTGVSVPLVFGLASGLGTSAGVNFDLTRVLDPNAWKDVVLGLLPWVGNRYAIWPEASVWIEQLLPWITVLFAALAIWRHRPSTPLGTGSPRTTDPKASTPPWLLSAASVALAAIILRLAGDFGFLIDYERGNYADRLWMVAWLLLLPLAVPELGRRLEDARRGAFVSVVGLLVALGLLGAGASYAALPRHDAVTPSRGWSVGQADVDAVKLIDEDSGGRKYTVLANQSVSAAAVRTFGFKRYNGDVFFYPIPTGGALYQLYLRASYEDPSREVMRDAGRLGDSDIVYFVLNDYWWKDDVIGELAETSADRVFVVQDGKVRVYKYDLTQPDKKPKSDEK</sequence>
<feature type="transmembrane region" description="Helical" evidence="1">
    <location>
        <begin position="145"/>
        <end position="166"/>
    </location>
</feature>
<keyword evidence="1" id="KW-0472">Membrane</keyword>
<proteinExistence type="predicted"/>
<evidence type="ECO:0000256" key="1">
    <source>
        <dbReference type="SAM" id="Phobius"/>
    </source>
</evidence>
<evidence type="ECO:0000313" key="3">
    <source>
        <dbReference type="Proteomes" id="UP000176603"/>
    </source>
</evidence>
<gene>
    <name evidence="2" type="ORF">A3E39_01090</name>
</gene>
<dbReference type="EMBL" id="MGEH01000024">
    <property type="protein sequence ID" value="OGL78740.1"/>
    <property type="molecule type" value="Genomic_DNA"/>
</dbReference>
<accession>A0A1F7UKD0</accession>
<feature type="transmembrane region" description="Helical" evidence="1">
    <location>
        <begin position="178"/>
        <end position="200"/>
    </location>
</feature>
<feature type="transmembrane region" description="Helical" evidence="1">
    <location>
        <begin position="31"/>
        <end position="47"/>
    </location>
</feature>
<feature type="transmembrane region" description="Helical" evidence="1">
    <location>
        <begin position="568"/>
        <end position="590"/>
    </location>
</feature>
<evidence type="ECO:0000313" key="2">
    <source>
        <dbReference type="EMBL" id="OGL78740.1"/>
    </source>
</evidence>
<organism evidence="2 3">
    <name type="scientific">Candidatus Uhrbacteria bacterium RIFCSPHIGHO2_12_FULL_60_25</name>
    <dbReference type="NCBI Taxonomy" id="1802399"/>
    <lineage>
        <taxon>Bacteria</taxon>
        <taxon>Candidatus Uhriibacteriota</taxon>
    </lineage>
</organism>